<protein>
    <recommendedName>
        <fullName evidence="4">DUF5658 domain-containing protein</fullName>
    </recommendedName>
</protein>
<evidence type="ECO:0008006" key="4">
    <source>
        <dbReference type="Google" id="ProtNLM"/>
    </source>
</evidence>
<dbReference type="STRING" id="1798401.A2363_02195"/>
<keyword evidence="1" id="KW-0812">Transmembrane</keyword>
<feature type="transmembrane region" description="Helical" evidence="1">
    <location>
        <begin position="46"/>
        <end position="68"/>
    </location>
</feature>
<sequence>MLPKKVSWILLTLYFIFDSVVSYVAVTRMGGRELNSVIAPFVENYPLLYFLCIPLELIGAYFIVLLLRRWFDEKIILTSAAIYWPIANSSMNLLFLLGFRHMGYLWGPLTVVGLIASLGYLFTILRER</sequence>
<feature type="transmembrane region" description="Helical" evidence="1">
    <location>
        <begin position="105"/>
        <end position="125"/>
    </location>
</feature>
<dbReference type="EMBL" id="MFKE01000016">
    <property type="protein sequence ID" value="OGG35220.1"/>
    <property type="molecule type" value="Genomic_DNA"/>
</dbReference>
<evidence type="ECO:0000256" key="1">
    <source>
        <dbReference type="SAM" id="Phobius"/>
    </source>
</evidence>
<proteinExistence type="predicted"/>
<feature type="transmembrane region" description="Helical" evidence="1">
    <location>
        <begin position="80"/>
        <end position="99"/>
    </location>
</feature>
<keyword evidence="1" id="KW-0472">Membrane</keyword>
<evidence type="ECO:0000313" key="3">
    <source>
        <dbReference type="Proteomes" id="UP000176186"/>
    </source>
</evidence>
<evidence type="ECO:0000313" key="2">
    <source>
        <dbReference type="EMBL" id="OGG35220.1"/>
    </source>
</evidence>
<name>A0A1F6BE98_9BACT</name>
<comment type="caution">
    <text evidence="2">The sequence shown here is derived from an EMBL/GenBank/DDBJ whole genome shotgun (WGS) entry which is preliminary data.</text>
</comment>
<dbReference type="Proteomes" id="UP000176186">
    <property type="component" value="Unassembled WGS sequence"/>
</dbReference>
<keyword evidence="1" id="KW-1133">Transmembrane helix</keyword>
<reference evidence="2 3" key="1">
    <citation type="journal article" date="2016" name="Nat. Commun.">
        <title>Thousands of microbial genomes shed light on interconnected biogeochemical processes in an aquifer system.</title>
        <authorList>
            <person name="Anantharaman K."/>
            <person name="Brown C.T."/>
            <person name="Hug L.A."/>
            <person name="Sharon I."/>
            <person name="Castelle C.J."/>
            <person name="Probst A.J."/>
            <person name="Thomas B.C."/>
            <person name="Singh A."/>
            <person name="Wilkins M.J."/>
            <person name="Karaoz U."/>
            <person name="Brodie E.L."/>
            <person name="Williams K.H."/>
            <person name="Hubbard S.S."/>
            <person name="Banfield J.F."/>
        </authorList>
    </citation>
    <scope>NUCLEOTIDE SEQUENCE [LARGE SCALE GENOMIC DNA]</scope>
</reference>
<dbReference type="AlphaFoldDB" id="A0A1F6BE98"/>
<organism evidence="2 3">
    <name type="scientific">Candidatus Gottesmanbacteria bacterium RIFOXYB1_FULL_47_11</name>
    <dbReference type="NCBI Taxonomy" id="1798401"/>
    <lineage>
        <taxon>Bacteria</taxon>
        <taxon>Candidatus Gottesmaniibacteriota</taxon>
    </lineage>
</organism>
<gene>
    <name evidence="2" type="ORF">A2363_02195</name>
</gene>
<accession>A0A1F6BE98</accession>